<comment type="caution">
    <text evidence="3">The sequence shown here is derived from an EMBL/GenBank/DDBJ whole genome shotgun (WGS) entry which is preliminary data.</text>
</comment>
<protein>
    <recommendedName>
        <fullName evidence="2">Squalene cyclase C-terminal domain-containing protein</fullName>
    </recommendedName>
</protein>
<dbReference type="Proteomes" id="UP000294513">
    <property type="component" value="Unassembled WGS sequence"/>
</dbReference>
<dbReference type="Gene3D" id="1.50.10.20">
    <property type="match status" value="1"/>
</dbReference>
<sequence>MAASAPVSAPPAGSPRCSADERRRETVVRIREVTSRRPAWPISSMPAELPAARDRLRVRLLERIAPDGTLHEPCHSRVLESALALPLLRRYGSSVAAQRLARYLDHRRRYVEPLDRLLATIVLDDARERDPDLIDRIITEAPQFTGTRKRATLEAIFTACGAPPPRGAPLDPAAFSTTGLHRWAEVQVTAVKVILATATRHRELIGQDDVRLLLATQQRPWVWEADILIHLSVLHALAGMGGMDDVVALGVAKLAEHQRHDGGFPFVTDVDTWCAATAGIALASAGASRQYLMCLAAALAGKQKPGGGWSFTDRAEQTDVDDTSVALEFLHTLNAPAHQAVIARGLDSLISVRGPDGGFPTYIAGTPSEPCMTAAAMNALSIRPKHYGRVRATGLDYLIDRQRDDGTFDPDWSASRLHTLFRVVLAADRSTKARRMADRAVRHVLETQNADGGWGQQTGSPSDAISTAYALIALCHQDDPEPAATGAGYLIEQQQADGGIDSFPDSIGPRPFVFRVPLLADTFSLLAIGHLTTRLEPSALDVDRRAKETVFGD</sequence>
<proteinExistence type="predicted"/>
<dbReference type="SUPFAM" id="SSF48239">
    <property type="entry name" value="Terpenoid cyclases/Protein prenyltransferases"/>
    <property type="match status" value="1"/>
</dbReference>
<dbReference type="AlphaFoldDB" id="A0A4R5AQV6"/>
<dbReference type="InterPro" id="IPR032696">
    <property type="entry name" value="SQ_cyclase_C"/>
</dbReference>
<name>A0A4R5AQV6_9ACTN</name>
<dbReference type="UniPathway" id="UPA00337"/>
<evidence type="ECO:0000313" key="4">
    <source>
        <dbReference type="Proteomes" id="UP000294513"/>
    </source>
</evidence>
<gene>
    <name evidence="3" type="ORF">E1298_31945</name>
</gene>
<dbReference type="Pfam" id="PF13243">
    <property type="entry name" value="SQHop_cyclase_C"/>
    <property type="match status" value="1"/>
</dbReference>
<reference evidence="3 4" key="1">
    <citation type="submission" date="2019-03" db="EMBL/GenBank/DDBJ databases">
        <title>Draft genome sequences of novel Actinobacteria.</title>
        <authorList>
            <person name="Sahin N."/>
            <person name="Ay H."/>
            <person name="Saygin H."/>
        </authorList>
    </citation>
    <scope>NUCLEOTIDE SEQUENCE [LARGE SCALE GENOMIC DNA]</scope>
    <source>
        <strain evidence="3 4">H3C3</strain>
    </source>
</reference>
<keyword evidence="4" id="KW-1185">Reference proteome</keyword>
<feature type="domain" description="Squalene cyclase C-terminal" evidence="2">
    <location>
        <begin position="388"/>
        <end position="530"/>
    </location>
</feature>
<evidence type="ECO:0000256" key="1">
    <source>
        <dbReference type="SAM" id="MobiDB-lite"/>
    </source>
</evidence>
<feature type="region of interest" description="Disordered" evidence="1">
    <location>
        <begin position="1"/>
        <end position="23"/>
    </location>
</feature>
<dbReference type="OrthoDB" id="5484461at2"/>
<evidence type="ECO:0000313" key="3">
    <source>
        <dbReference type="EMBL" id="TDD75073.1"/>
    </source>
</evidence>
<dbReference type="EMBL" id="SMKU01000228">
    <property type="protein sequence ID" value="TDD75073.1"/>
    <property type="molecule type" value="Genomic_DNA"/>
</dbReference>
<organism evidence="3 4">
    <name type="scientific">Actinomadura rubrisoli</name>
    <dbReference type="NCBI Taxonomy" id="2530368"/>
    <lineage>
        <taxon>Bacteria</taxon>
        <taxon>Bacillati</taxon>
        <taxon>Actinomycetota</taxon>
        <taxon>Actinomycetes</taxon>
        <taxon>Streptosporangiales</taxon>
        <taxon>Thermomonosporaceae</taxon>
        <taxon>Actinomadura</taxon>
    </lineage>
</organism>
<evidence type="ECO:0000259" key="2">
    <source>
        <dbReference type="Pfam" id="PF13243"/>
    </source>
</evidence>
<accession>A0A4R5AQV6</accession>
<dbReference type="InterPro" id="IPR008930">
    <property type="entry name" value="Terpenoid_cyclase/PrenylTrfase"/>
</dbReference>